<dbReference type="FunFam" id="3.40.50.2300:FF:000018">
    <property type="entry name" value="DNA-binding transcriptional regulator NtrC"/>
    <property type="match status" value="1"/>
</dbReference>
<feature type="domain" description="Response regulatory" evidence="13">
    <location>
        <begin position="6"/>
        <end position="122"/>
    </location>
</feature>
<reference evidence="14 15" key="1">
    <citation type="submission" date="2020-08" db="EMBL/GenBank/DDBJ databases">
        <title>Bridging the membrane lipid divide: bacteria of the FCB group superphylum have the potential to synthesize archaeal ether lipids.</title>
        <authorList>
            <person name="Villanueva L."/>
            <person name="Von Meijenfeldt F.A.B."/>
            <person name="Westbye A.B."/>
            <person name="Yadav S."/>
            <person name="Hopmans E.C."/>
            <person name="Dutilh B.E."/>
            <person name="Sinninghe Damste J.S."/>
        </authorList>
    </citation>
    <scope>NUCLEOTIDE SEQUENCE [LARGE SCALE GENOMIC DNA]</scope>
    <source>
        <strain evidence="14">NIOZ-UU17</strain>
    </source>
</reference>
<keyword evidence="3 11" id="KW-0597">Phosphoprotein</keyword>
<evidence type="ECO:0000259" key="13">
    <source>
        <dbReference type="PROSITE" id="PS50110"/>
    </source>
</evidence>
<evidence type="ECO:0000256" key="11">
    <source>
        <dbReference type="PROSITE-ProRule" id="PRU00169"/>
    </source>
</evidence>
<evidence type="ECO:0000256" key="3">
    <source>
        <dbReference type="ARBA" id="ARBA00022553"/>
    </source>
</evidence>
<evidence type="ECO:0000313" key="14">
    <source>
        <dbReference type="EMBL" id="MBC8432328.1"/>
    </source>
</evidence>
<dbReference type="InterPro" id="IPR025943">
    <property type="entry name" value="Sigma_54_int_dom_ATP-bd_2"/>
</dbReference>
<dbReference type="PANTHER" id="PTHR32071">
    <property type="entry name" value="TRANSCRIPTIONAL REGULATORY PROTEIN"/>
    <property type="match status" value="1"/>
</dbReference>
<dbReference type="Pfam" id="PF25601">
    <property type="entry name" value="AAA_lid_14"/>
    <property type="match status" value="1"/>
</dbReference>
<dbReference type="InterPro" id="IPR003593">
    <property type="entry name" value="AAA+_ATPase"/>
</dbReference>
<dbReference type="GO" id="GO:0006355">
    <property type="term" value="P:regulation of DNA-templated transcription"/>
    <property type="evidence" value="ECO:0007669"/>
    <property type="project" value="InterPro"/>
</dbReference>
<dbReference type="Gene3D" id="1.10.8.60">
    <property type="match status" value="1"/>
</dbReference>
<dbReference type="PROSITE" id="PS50110">
    <property type="entry name" value="RESPONSE_REGULATORY"/>
    <property type="match status" value="1"/>
</dbReference>
<evidence type="ECO:0000256" key="8">
    <source>
        <dbReference type="ARBA" id="ARBA00023125"/>
    </source>
</evidence>
<dbReference type="Gene3D" id="1.10.10.60">
    <property type="entry name" value="Homeodomain-like"/>
    <property type="match status" value="1"/>
</dbReference>
<dbReference type="InterPro" id="IPR025944">
    <property type="entry name" value="Sigma_54_int_dom_CS"/>
</dbReference>
<evidence type="ECO:0000313" key="15">
    <source>
        <dbReference type="Proteomes" id="UP000605201"/>
    </source>
</evidence>
<dbReference type="SUPFAM" id="SSF52172">
    <property type="entry name" value="CheY-like"/>
    <property type="match status" value="1"/>
</dbReference>
<dbReference type="PROSITE" id="PS50045">
    <property type="entry name" value="SIGMA54_INTERACT_4"/>
    <property type="match status" value="1"/>
</dbReference>
<keyword evidence="7" id="KW-0805">Transcription regulation</keyword>
<organism evidence="14 15">
    <name type="scientific">Candidatus Desulfatibia vada</name>
    <dbReference type="NCBI Taxonomy" id="2841696"/>
    <lineage>
        <taxon>Bacteria</taxon>
        <taxon>Pseudomonadati</taxon>
        <taxon>Thermodesulfobacteriota</taxon>
        <taxon>Desulfobacteria</taxon>
        <taxon>Desulfobacterales</taxon>
        <taxon>Desulfobacterales incertae sedis</taxon>
        <taxon>Candidatus Desulfatibia</taxon>
    </lineage>
</organism>
<dbReference type="GO" id="GO:0043565">
    <property type="term" value="F:sequence-specific DNA binding"/>
    <property type="evidence" value="ECO:0007669"/>
    <property type="project" value="InterPro"/>
</dbReference>
<dbReference type="SMART" id="SM00382">
    <property type="entry name" value="AAA"/>
    <property type="match status" value="1"/>
</dbReference>
<dbReference type="GO" id="GO:0005737">
    <property type="term" value="C:cytoplasm"/>
    <property type="evidence" value="ECO:0007669"/>
    <property type="project" value="UniProtKB-SubCell"/>
</dbReference>
<keyword evidence="9" id="KW-0010">Activator</keyword>
<dbReference type="Pfam" id="PF02954">
    <property type="entry name" value="HTH_8"/>
    <property type="match status" value="1"/>
</dbReference>
<dbReference type="InterPro" id="IPR011006">
    <property type="entry name" value="CheY-like_superfamily"/>
</dbReference>
<dbReference type="EMBL" id="JACNIG010000217">
    <property type="protein sequence ID" value="MBC8432328.1"/>
    <property type="molecule type" value="Genomic_DNA"/>
</dbReference>
<proteinExistence type="predicted"/>
<evidence type="ECO:0000259" key="12">
    <source>
        <dbReference type="PROSITE" id="PS50045"/>
    </source>
</evidence>
<dbReference type="InterPro" id="IPR002197">
    <property type="entry name" value="HTH_Fis"/>
</dbReference>
<dbReference type="InterPro" id="IPR027417">
    <property type="entry name" value="P-loop_NTPase"/>
</dbReference>
<dbReference type="InterPro" id="IPR058031">
    <property type="entry name" value="AAA_lid_NorR"/>
</dbReference>
<keyword evidence="2" id="KW-0963">Cytoplasm</keyword>
<evidence type="ECO:0000256" key="5">
    <source>
        <dbReference type="ARBA" id="ARBA00022840"/>
    </source>
</evidence>
<dbReference type="Gene3D" id="3.40.50.2300">
    <property type="match status" value="1"/>
</dbReference>
<dbReference type="SMART" id="SM00448">
    <property type="entry name" value="REC"/>
    <property type="match status" value="1"/>
</dbReference>
<dbReference type="FunFam" id="1.10.8.60:FF:000014">
    <property type="entry name" value="DNA-binding transcriptional regulator NtrC"/>
    <property type="match status" value="1"/>
</dbReference>
<dbReference type="FunFam" id="3.40.50.300:FF:000006">
    <property type="entry name" value="DNA-binding transcriptional regulator NtrC"/>
    <property type="match status" value="1"/>
</dbReference>
<dbReference type="GO" id="GO:0005524">
    <property type="term" value="F:ATP binding"/>
    <property type="evidence" value="ECO:0007669"/>
    <property type="project" value="UniProtKB-KW"/>
</dbReference>
<evidence type="ECO:0000256" key="7">
    <source>
        <dbReference type="ARBA" id="ARBA00023015"/>
    </source>
</evidence>
<dbReference type="PROSITE" id="PS00676">
    <property type="entry name" value="SIGMA54_INTERACT_2"/>
    <property type="match status" value="1"/>
</dbReference>
<keyword evidence="6" id="KW-0902">Two-component regulatory system</keyword>
<dbReference type="PROSITE" id="PS00688">
    <property type="entry name" value="SIGMA54_INTERACT_3"/>
    <property type="match status" value="1"/>
</dbReference>
<dbReference type="InterPro" id="IPR002078">
    <property type="entry name" value="Sigma_54_int"/>
</dbReference>
<dbReference type="Pfam" id="PF00158">
    <property type="entry name" value="Sigma54_activat"/>
    <property type="match status" value="1"/>
</dbReference>
<feature type="modified residue" description="4-aspartylphosphate" evidence="11">
    <location>
        <position position="55"/>
    </location>
</feature>
<dbReference type="CDD" id="cd00009">
    <property type="entry name" value="AAA"/>
    <property type="match status" value="1"/>
</dbReference>
<dbReference type="PROSITE" id="PS00675">
    <property type="entry name" value="SIGMA54_INTERACT_1"/>
    <property type="match status" value="1"/>
</dbReference>
<dbReference type="InterPro" id="IPR009057">
    <property type="entry name" value="Homeodomain-like_sf"/>
</dbReference>
<gene>
    <name evidence="14" type="ORF">H8D96_10460</name>
</gene>
<dbReference type="InterPro" id="IPR025662">
    <property type="entry name" value="Sigma_54_int_dom_ATP-bd_1"/>
</dbReference>
<dbReference type="GO" id="GO:0000160">
    <property type="term" value="P:phosphorelay signal transduction system"/>
    <property type="evidence" value="ECO:0007669"/>
    <property type="project" value="UniProtKB-KW"/>
</dbReference>
<evidence type="ECO:0000256" key="10">
    <source>
        <dbReference type="ARBA" id="ARBA00023163"/>
    </source>
</evidence>
<dbReference type="SUPFAM" id="SSF46689">
    <property type="entry name" value="Homeodomain-like"/>
    <property type="match status" value="1"/>
</dbReference>
<evidence type="ECO:0000256" key="6">
    <source>
        <dbReference type="ARBA" id="ARBA00023012"/>
    </source>
</evidence>
<keyword evidence="10" id="KW-0804">Transcription</keyword>
<comment type="caution">
    <text evidence="14">The sequence shown here is derived from an EMBL/GenBank/DDBJ whole genome shotgun (WGS) entry which is preliminary data.</text>
</comment>
<dbReference type="AlphaFoldDB" id="A0A8J6NU15"/>
<keyword evidence="8" id="KW-0238">DNA-binding</keyword>
<evidence type="ECO:0000256" key="1">
    <source>
        <dbReference type="ARBA" id="ARBA00004496"/>
    </source>
</evidence>
<dbReference type="Pfam" id="PF00072">
    <property type="entry name" value="Response_reg"/>
    <property type="match status" value="1"/>
</dbReference>
<protein>
    <submittedName>
        <fullName evidence="14">Sigma-54-dependent Fis family transcriptional regulator</fullName>
    </submittedName>
</protein>
<keyword evidence="5" id="KW-0067">ATP-binding</keyword>
<evidence type="ECO:0000256" key="4">
    <source>
        <dbReference type="ARBA" id="ARBA00022741"/>
    </source>
</evidence>
<dbReference type="SUPFAM" id="SSF52540">
    <property type="entry name" value="P-loop containing nucleoside triphosphate hydrolases"/>
    <property type="match status" value="1"/>
</dbReference>
<dbReference type="PRINTS" id="PR01590">
    <property type="entry name" value="HTHFIS"/>
</dbReference>
<evidence type="ECO:0000256" key="9">
    <source>
        <dbReference type="ARBA" id="ARBA00023159"/>
    </source>
</evidence>
<dbReference type="Proteomes" id="UP000605201">
    <property type="component" value="Unassembled WGS sequence"/>
</dbReference>
<dbReference type="InterPro" id="IPR001789">
    <property type="entry name" value="Sig_transdc_resp-reg_receiver"/>
</dbReference>
<feature type="domain" description="Sigma-54 factor interaction" evidence="12">
    <location>
        <begin position="147"/>
        <end position="376"/>
    </location>
</feature>
<evidence type="ECO:0000256" key="2">
    <source>
        <dbReference type="ARBA" id="ARBA00022490"/>
    </source>
</evidence>
<dbReference type="Gene3D" id="3.40.50.300">
    <property type="entry name" value="P-loop containing nucleotide triphosphate hydrolases"/>
    <property type="match status" value="1"/>
</dbReference>
<name>A0A8J6NU15_9BACT</name>
<accession>A0A8J6NU15</accession>
<comment type="subcellular location">
    <subcellularLocation>
        <location evidence="1">Cytoplasm</location>
    </subcellularLocation>
</comment>
<keyword evidence="4" id="KW-0547">Nucleotide-binding</keyword>
<sequence length="450" mass="51300">MTKKPRILVVDDEAPMRESLKDWLMEEGYEVGLAASGMEAIAMTQKKNWDVILLDLKMPGMDGVETLKRLKGKEVNTEAEILMMTAYATVDTAVQAMKEGAFDYLVKPFSPDEIEMQIKKIVTHQELVLENILLRQKLEEKSEYDEIIGKSDVMQKIYDLISQVAPTDSTVLITGESGTGKELIAQAIHGNSQRCYMPFIAVSCGALPDSLLESELFGYEKGAFTGADHTRKGRFELADKGTLFLDEIGDISLKTQVDLLRVLQQKEFRRLGGQEEIKVDVRILAATNQDLKKAISENRFREDLFYRLNVISIHVPSLRERKEDIPLLAKAFIRKYCLELNKEPVKIVSSAMKLLMDYNWPGNVRELENVIERALVIGRGIEIVTEDLPFSRKELGTEALPKSLKLMEKMHINKILEETDWNISKTARVLEIDRQTLYNKIEKYHIEKES</sequence>